<dbReference type="EMBL" id="CAXAMM010000148">
    <property type="protein sequence ID" value="CAK8986191.1"/>
    <property type="molecule type" value="Genomic_DNA"/>
</dbReference>
<dbReference type="PANTHER" id="PTHR12385:SF14">
    <property type="entry name" value="CHOLINE TRANSPORTER-LIKE 2"/>
    <property type="match status" value="1"/>
</dbReference>
<dbReference type="InterPro" id="IPR038178">
    <property type="entry name" value="Kringle_sf"/>
</dbReference>
<organism evidence="1 2">
    <name type="scientific">Durusdinium trenchii</name>
    <dbReference type="NCBI Taxonomy" id="1381693"/>
    <lineage>
        <taxon>Eukaryota</taxon>
        <taxon>Sar</taxon>
        <taxon>Alveolata</taxon>
        <taxon>Dinophyceae</taxon>
        <taxon>Suessiales</taxon>
        <taxon>Symbiodiniaceae</taxon>
        <taxon>Durusdinium</taxon>
    </lineage>
</organism>
<dbReference type="Gene3D" id="2.40.20.10">
    <property type="entry name" value="Plasminogen Kringle 4"/>
    <property type="match status" value="1"/>
</dbReference>
<dbReference type="Proteomes" id="UP001642464">
    <property type="component" value="Unassembled WGS sequence"/>
</dbReference>
<dbReference type="SMART" id="SM00130">
    <property type="entry name" value="KR"/>
    <property type="match status" value="1"/>
</dbReference>
<dbReference type="InterPro" id="IPR000001">
    <property type="entry name" value="Kringle"/>
</dbReference>
<dbReference type="InterPro" id="IPR013806">
    <property type="entry name" value="Kringle-like"/>
</dbReference>
<dbReference type="PROSITE" id="PS50070">
    <property type="entry name" value="KRINGLE_2"/>
    <property type="match status" value="1"/>
</dbReference>
<dbReference type="InterPro" id="IPR007603">
    <property type="entry name" value="Choline_transptr-like"/>
</dbReference>
<evidence type="ECO:0000313" key="1">
    <source>
        <dbReference type="EMBL" id="CAK8986191.1"/>
    </source>
</evidence>
<dbReference type="SUPFAM" id="SSF57440">
    <property type="entry name" value="Kringle-like"/>
    <property type="match status" value="1"/>
</dbReference>
<evidence type="ECO:0000313" key="2">
    <source>
        <dbReference type="Proteomes" id="UP001642464"/>
    </source>
</evidence>
<dbReference type="Pfam" id="PF00051">
    <property type="entry name" value="Kringle"/>
    <property type="match status" value="1"/>
</dbReference>
<dbReference type="Pfam" id="PF04515">
    <property type="entry name" value="Choline_transpo"/>
    <property type="match status" value="1"/>
</dbReference>
<dbReference type="PANTHER" id="PTHR12385">
    <property type="entry name" value="CHOLINE TRANSPORTER-LIKE (SLC FAMILY 44)"/>
    <property type="match status" value="1"/>
</dbReference>
<protein>
    <submittedName>
        <fullName evidence="1">Choline transporter-like protein 5-B (Solute carrier family 44 member 5-B)</fullName>
    </submittedName>
</protein>
<gene>
    <name evidence="1" type="ORF">SCF082_LOCUS451</name>
</gene>
<keyword evidence="2" id="KW-1185">Reference proteome</keyword>
<proteinExistence type="predicted"/>
<reference evidence="1 2" key="1">
    <citation type="submission" date="2024-02" db="EMBL/GenBank/DDBJ databases">
        <authorList>
            <person name="Chen Y."/>
            <person name="Shah S."/>
            <person name="Dougan E. K."/>
            <person name="Thang M."/>
            <person name="Chan C."/>
        </authorList>
    </citation>
    <scope>NUCLEOTIDE SEQUENCE [LARGE SCALE GENOMIC DNA]</scope>
</reference>
<accession>A0ABP0H7J5</accession>
<comment type="caution">
    <text evidence="1">The sequence shown here is derived from an EMBL/GenBank/DDBJ whole genome shotgun (WGS) entry which is preliminary data.</text>
</comment>
<sequence length="952" mass="104590">MAEGNDNVEAPPVDQAEPAASTERASLKDEGGVPWPVKKRGCTDFFCIWVYVAGWAAFAFVTFLGLQDGNPTKLYASRDYSGSYCGVNDNWQTNYQLDGFPSLGYTMNVTATTDLIVKELICSNTARDAFTVGYGGVGPLLTTAEEQQAYLCTCCLTPCSRCSGSHKIEHLDANNLESMIGGKMSEFTGSSSALFDPSGMNGDYFTQIWSEATKYFNLVCLPSCDVNFESLSDGARSWTYEMAPDDPFSTYWNLLNTSGPAVIKETISSSFTFQALPQSTCPYPASKCVPMPGAEFTELVPGYCSLGVTGAVSTQLGSVMSDALGSMSSEAFQSELAEFQNFGTLFGDAIKTADTFALVAVCCILIAFVYMVLLRFLVGTCVWTALFSVLLIFLLGGGLLFARSSQCQGSELFQTGYQIAINSATYLQSSATNAVGTAMDADYEVMSEELDPADGSNYTGAQTRTVDGYSCIPWGTNGTMAEAYTQEAYPTTDLKDNFCRNPYNAETATDDTKASTIWCFTSDSEVLWQECQPIGVLRPVCQNGYAVTDESIRTVLEYCAYVVWIIAVLYLLLILCFCSRIREAIAINKVAAIFVASNPVVIVVPLVQAVVAALWIGLWVFFASFLLSQVPENYTPTGTYETYAEAHGTVDTPGQCTGQWPMGFAYKDDDNCDLVNGTYHCWRCAQPRYAFDVRFAVSFFMLLWNNAFNIACGQFIVAGAAAAWFFTPNSEKGKKGVVRQSLFWAFRYHFGSLAFGSFIIAVVEFIRYTLLYLQKQAEAQKNRVMVCILRITRCCLWCLEKFIKFINKNAYIQIALTGANFCTAAKKAFFLILNNALRFGAVALLGSVINLVGYFFIIAATVGIGYLQLINMHPTAAPIFPMVSYGICGYVVSHLCMNVFGLAVDTFQQCFLLCEEEKDKIEGQHDFVPTQMLKILQLKPLEQQGSKDMDKE</sequence>
<name>A0ABP0H7J5_9DINO</name>